<organism evidence="1 2">
    <name type="scientific">Sesamum alatum</name>
    <dbReference type="NCBI Taxonomy" id="300844"/>
    <lineage>
        <taxon>Eukaryota</taxon>
        <taxon>Viridiplantae</taxon>
        <taxon>Streptophyta</taxon>
        <taxon>Embryophyta</taxon>
        <taxon>Tracheophyta</taxon>
        <taxon>Spermatophyta</taxon>
        <taxon>Magnoliopsida</taxon>
        <taxon>eudicotyledons</taxon>
        <taxon>Gunneridae</taxon>
        <taxon>Pentapetalae</taxon>
        <taxon>asterids</taxon>
        <taxon>lamiids</taxon>
        <taxon>Lamiales</taxon>
        <taxon>Pedaliaceae</taxon>
        <taxon>Sesamum</taxon>
    </lineage>
</organism>
<proteinExistence type="predicted"/>
<reference evidence="1" key="1">
    <citation type="submission" date="2020-06" db="EMBL/GenBank/DDBJ databases">
        <authorList>
            <person name="Li T."/>
            <person name="Hu X."/>
            <person name="Zhang T."/>
            <person name="Song X."/>
            <person name="Zhang H."/>
            <person name="Dai N."/>
            <person name="Sheng W."/>
            <person name="Hou X."/>
            <person name="Wei L."/>
        </authorList>
    </citation>
    <scope>NUCLEOTIDE SEQUENCE</scope>
    <source>
        <strain evidence="1">3651</strain>
        <tissue evidence="1">Leaf</tissue>
    </source>
</reference>
<evidence type="ECO:0000313" key="2">
    <source>
        <dbReference type="Proteomes" id="UP001293254"/>
    </source>
</evidence>
<accession>A0AAE1YEF1</accession>
<dbReference type="AlphaFoldDB" id="A0AAE1YEF1"/>
<protein>
    <submittedName>
        <fullName evidence="1">Uncharacterized protein</fullName>
    </submittedName>
</protein>
<gene>
    <name evidence="1" type="ORF">Salat_1157800</name>
</gene>
<comment type="caution">
    <text evidence="1">The sequence shown here is derived from an EMBL/GenBank/DDBJ whole genome shotgun (WGS) entry which is preliminary data.</text>
</comment>
<keyword evidence="2" id="KW-1185">Reference proteome</keyword>
<name>A0AAE1YEF1_9LAMI</name>
<sequence length="156" mass="17132">MSGGLAMLPLSKGAEDGRPCKGKQPAAEIGRKIHVSTCKECVRLLIHTYGRRIRVDIIWKVADYPDLVGAFQNSHNGWAALGFQPQHSPEILREAMDDGGNERRGAENDAATVGVCSRYAFICSGKLWHTWNPTCSRVGAVIGRKRSKSAGRRKDE</sequence>
<dbReference type="Proteomes" id="UP001293254">
    <property type="component" value="Unassembled WGS sequence"/>
</dbReference>
<reference evidence="1" key="2">
    <citation type="journal article" date="2024" name="Plant">
        <title>Genomic evolution and insights into agronomic trait innovations of Sesamum species.</title>
        <authorList>
            <person name="Miao H."/>
            <person name="Wang L."/>
            <person name="Qu L."/>
            <person name="Liu H."/>
            <person name="Sun Y."/>
            <person name="Le M."/>
            <person name="Wang Q."/>
            <person name="Wei S."/>
            <person name="Zheng Y."/>
            <person name="Lin W."/>
            <person name="Duan Y."/>
            <person name="Cao H."/>
            <person name="Xiong S."/>
            <person name="Wang X."/>
            <person name="Wei L."/>
            <person name="Li C."/>
            <person name="Ma Q."/>
            <person name="Ju M."/>
            <person name="Zhao R."/>
            <person name="Li G."/>
            <person name="Mu C."/>
            <person name="Tian Q."/>
            <person name="Mei H."/>
            <person name="Zhang T."/>
            <person name="Gao T."/>
            <person name="Zhang H."/>
        </authorList>
    </citation>
    <scope>NUCLEOTIDE SEQUENCE</scope>
    <source>
        <strain evidence="1">3651</strain>
    </source>
</reference>
<evidence type="ECO:0000313" key="1">
    <source>
        <dbReference type="EMBL" id="KAK4428580.1"/>
    </source>
</evidence>
<dbReference type="EMBL" id="JACGWO010000004">
    <property type="protein sequence ID" value="KAK4428580.1"/>
    <property type="molecule type" value="Genomic_DNA"/>
</dbReference>